<proteinExistence type="inferred from homology"/>
<dbReference type="GO" id="GO:0050567">
    <property type="term" value="F:glutaminyl-tRNA synthase (glutamine-hydrolyzing) activity"/>
    <property type="evidence" value="ECO:0007669"/>
    <property type="project" value="UniProtKB-EC"/>
</dbReference>
<comment type="function">
    <text evidence="2">Allows the formation of correctly charged Asn-tRNA(Asn) or Gln-tRNA(Gln) through the transamidation of misacylated Asp-tRNA(Asn) or Glu-tRNA(Gln) in organisms which lack either or both of asparaginyl-tRNA or glutaminyl-tRNA synthetases. The reaction takes place in the presence of glutamine and ATP through an activated phospho-Asp-tRNA(Asn) or phospho-Glu-tRNA(Gln).</text>
</comment>
<dbReference type="EC" id="6.3.5.-" evidence="2"/>
<dbReference type="GO" id="GO:0050566">
    <property type="term" value="F:asparaginyl-tRNA synthase (glutamine-hydrolyzing) activity"/>
    <property type="evidence" value="ECO:0007669"/>
    <property type="project" value="UniProtKB-EC"/>
</dbReference>
<dbReference type="Pfam" id="PF02686">
    <property type="entry name" value="GatC"/>
    <property type="match status" value="1"/>
</dbReference>
<evidence type="ECO:0000313" key="3">
    <source>
        <dbReference type="EMBL" id="MBE1424351.1"/>
    </source>
</evidence>
<dbReference type="NCBIfam" id="TIGR00135">
    <property type="entry name" value="gatC"/>
    <property type="match status" value="1"/>
</dbReference>
<evidence type="ECO:0000313" key="4">
    <source>
        <dbReference type="Proteomes" id="UP000639010"/>
    </source>
</evidence>
<accession>A0ABR9H0X0</accession>
<gene>
    <name evidence="2" type="primary">gatC</name>
    <name evidence="3" type="ORF">H4684_000981</name>
</gene>
<dbReference type="Gene3D" id="1.10.20.60">
    <property type="entry name" value="Glu-tRNAGln amidotransferase C subunit, N-terminal domain"/>
    <property type="match status" value="1"/>
</dbReference>
<reference evidence="3 4" key="1">
    <citation type="submission" date="2020-10" db="EMBL/GenBank/DDBJ databases">
        <title>Genomic Encyclopedia of Type Strains, Phase IV (KMG-IV): sequencing the most valuable type-strain genomes for metagenomic binning, comparative biology and taxonomic classification.</title>
        <authorList>
            <person name="Goeker M."/>
        </authorList>
    </citation>
    <scope>NUCLEOTIDE SEQUENCE [LARGE SCALE GENOMIC DNA]</scope>
    <source>
        <strain evidence="3 4">DSM 4194</strain>
    </source>
</reference>
<keyword evidence="4" id="KW-1185">Reference proteome</keyword>
<evidence type="ECO:0000256" key="1">
    <source>
        <dbReference type="ARBA" id="ARBA00022840"/>
    </source>
</evidence>
<sequence length="96" mass="10891">MSMKISPEKALAIATLSRLEISPEQAAGLSVQMDDILGYMDKLNELDTSSIEPMYTPVEQPGFLREDEVRKDFERTEILRNAPETDGEYFIVPRIV</sequence>
<keyword evidence="2" id="KW-0648">Protein biosynthesis</keyword>
<evidence type="ECO:0000256" key="2">
    <source>
        <dbReference type="HAMAP-Rule" id="MF_00122"/>
    </source>
</evidence>
<protein>
    <recommendedName>
        <fullName evidence="2">Aspartyl/glutamyl-tRNA(Asn/Gln) amidotransferase subunit C</fullName>
        <shortName evidence="2">Asp/Glu-ADT subunit C</shortName>
        <ecNumber evidence="2">6.3.5.-</ecNumber>
    </recommendedName>
</protein>
<keyword evidence="2 3" id="KW-0436">Ligase</keyword>
<organism evidence="3 4">
    <name type="scientific">Desulfomicrobium macestii</name>
    <dbReference type="NCBI Taxonomy" id="90731"/>
    <lineage>
        <taxon>Bacteria</taxon>
        <taxon>Pseudomonadati</taxon>
        <taxon>Thermodesulfobacteriota</taxon>
        <taxon>Desulfovibrionia</taxon>
        <taxon>Desulfovibrionales</taxon>
        <taxon>Desulfomicrobiaceae</taxon>
        <taxon>Desulfomicrobium</taxon>
    </lineage>
</organism>
<comment type="subunit">
    <text evidence="2">Heterotrimer of A, B and C subunits.</text>
</comment>
<comment type="caution">
    <text evidence="3">The sequence shown here is derived from an EMBL/GenBank/DDBJ whole genome shotgun (WGS) entry which is preliminary data.</text>
</comment>
<dbReference type="SUPFAM" id="SSF141000">
    <property type="entry name" value="Glu-tRNAGln amidotransferase C subunit"/>
    <property type="match status" value="1"/>
</dbReference>
<dbReference type="Proteomes" id="UP000639010">
    <property type="component" value="Unassembled WGS sequence"/>
</dbReference>
<dbReference type="PANTHER" id="PTHR15004:SF0">
    <property type="entry name" value="GLUTAMYL-TRNA(GLN) AMIDOTRANSFERASE SUBUNIT C, MITOCHONDRIAL"/>
    <property type="match status" value="1"/>
</dbReference>
<comment type="similarity">
    <text evidence="2">Belongs to the GatC family.</text>
</comment>
<comment type="catalytic activity">
    <reaction evidence="2">
        <text>L-aspartyl-tRNA(Asn) + L-glutamine + ATP + H2O = L-asparaginyl-tRNA(Asn) + L-glutamate + ADP + phosphate + 2 H(+)</text>
        <dbReference type="Rhea" id="RHEA:14513"/>
        <dbReference type="Rhea" id="RHEA-COMP:9674"/>
        <dbReference type="Rhea" id="RHEA-COMP:9677"/>
        <dbReference type="ChEBI" id="CHEBI:15377"/>
        <dbReference type="ChEBI" id="CHEBI:15378"/>
        <dbReference type="ChEBI" id="CHEBI:29985"/>
        <dbReference type="ChEBI" id="CHEBI:30616"/>
        <dbReference type="ChEBI" id="CHEBI:43474"/>
        <dbReference type="ChEBI" id="CHEBI:58359"/>
        <dbReference type="ChEBI" id="CHEBI:78515"/>
        <dbReference type="ChEBI" id="CHEBI:78516"/>
        <dbReference type="ChEBI" id="CHEBI:456216"/>
    </reaction>
</comment>
<dbReference type="InterPro" id="IPR036113">
    <property type="entry name" value="Asp/Glu-ADT_sf_sub_c"/>
</dbReference>
<comment type="catalytic activity">
    <reaction evidence="2">
        <text>L-glutamyl-tRNA(Gln) + L-glutamine + ATP + H2O = L-glutaminyl-tRNA(Gln) + L-glutamate + ADP + phosphate + H(+)</text>
        <dbReference type="Rhea" id="RHEA:17521"/>
        <dbReference type="Rhea" id="RHEA-COMP:9681"/>
        <dbReference type="Rhea" id="RHEA-COMP:9684"/>
        <dbReference type="ChEBI" id="CHEBI:15377"/>
        <dbReference type="ChEBI" id="CHEBI:15378"/>
        <dbReference type="ChEBI" id="CHEBI:29985"/>
        <dbReference type="ChEBI" id="CHEBI:30616"/>
        <dbReference type="ChEBI" id="CHEBI:43474"/>
        <dbReference type="ChEBI" id="CHEBI:58359"/>
        <dbReference type="ChEBI" id="CHEBI:78520"/>
        <dbReference type="ChEBI" id="CHEBI:78521"/>
        <dbReference type="ChEBI" id="CHEBI:456216"/>
    </reaction>
</comment>
<dbReference type="HAMAP" id="MF_00122">
    <property type="entry name" value="GatC"/>
    <property type="match status" value="1"/>
</dbReference>
<dbReference type="InterPro" id="IPR003837">
    <property type="entry name" value="GatC"/>
</dbReference>
<dbReference type="PANTHER" id="PTHR15004">
    <property type="entry name" value="GLUTAMYL-TRNA(GLN) AMIDOTRANSFERASE SUBUNIT C, MITOCHONDRIAL"/>
    <property type="match status" value="1"/>
</dbReference>
<dbReference type="EMBL" id="JADBGG010000005">
    <property type="protein sequence ID" value="MBE1424351.1"/>
    <property type="molecule type" value="Genomic_DNA"/>
</dbReference>
<keyword evidence="1 2" id="KW-0067">ATP-binding</keyword>
<keyword evidence="2" id="KW-0547">Nucleotide-binding</keyword>
<name>A0ABR9H0X0_9BACT</name>